<dbReference type="AlphaFoldDB" id="A0A4Q9V0A0"/>
<dbReference type="Pfam" id="PF20260">
    <property type="entry name" value="PUA_4"/>
    <property type="match status" value="1"/>
</dbReference>
<evidence type="ECO:0000259" key="13">
    <source>
        <dbReference type="Pfam" id="PF04452"/>
    </source>
</evidence>
<evidence type="ECO:0000256" key="6">
    <source>
        <dbReference type="ARBA" id="ARBA00022552"/>
    </source>
</evidence>
<gene>
    <name evidence="15" type="ORF">EZJ44_03985</name>
</gene>
<dbReference type="InterPro" id="IPR046887">
    <property type="entry name" value="RsmE_PUA-like"/>
</dbReference>
<dbReference type="Pfam" id="PF04452">
    <property type="entry name" value="Methyltrans_RNA"/>
    <property type="match status" value="1"/>
</dbReference>
<evidence type="ECO:0000256" key="1">
    <source>
        <dbReference type="ARBA" id="ARBA00004496"/>
    </source>
</evidence>
<dbReference type="CDD" id="cd18084">
    <property type="entry name" value="RsmE-like"/>
    <property type="match status" value="1"/>
</dbReference>
<dbReference type="RefSeq" id="WP_131280447.1">
    <property type="nucleotide sequence ID" value="NZ_JBHSLR010000009.1"/>
</dbReference>
<feature type="domain" description="Ribosomal RNA small subunit methyltransferase E PUA-like" evidence="14">
    <location>
        <begin position="22"/>
        <end position="65"/>
    </location>
</feature>
<dbReference type="GO" id="GO:0005737">
    <property type="term" value="C:cytoplasm"/>
    <property type="evidence" value="ECO:0007669"/>
    <property type="project" value="UniProtKB-SubCell"/>
</dbReference>
<name>A0A4Q9V0A0_9ACTO</name>
<keyword evidence="9 12" id="KW-0949">S-adenosyl-L-methionine</keyword>
<keyword evidence="8 12" id="KW-0808">Transferase</keyword>
<dbReference type="GO" id="GO:0070475">
    <property type="term" value="P:rRNA base methylation"/>
    <property type="evidence" value="ECO:0007669"/>
    <property type="project" value="TreeGrafter"/>
</dbReference>
<keyword evidence="6 12" id="KW-0698">rRNA processing</keyword>
<keyword evidence="5 12" id="KW-0963">Cytoplasm</keyword>
<evidence type="ECO:0000256" key="12">
    <source>
        <dbReference type="PIRNR" id="PIRNR015601"/>
    </source>
</evidence>
<dbReference type="PANTHER" id="PTHR30027">
    <property type="entry name" value="RIBOSOMAL RNA SMALL SUBUNIT METHYLTRANSFERASE E"/>
    <property type="match status" value="1"/>
</dbReference>
<proteinExistence type="inferred from homology"/>
<dbReference type="EC" id="2.1.1.193" evidence="3 12"/>
<dbReference type="SUPFAM" id="SSF88697">
    <property type="entry name" value="PUA domain-like"/>
    <property type="match status" value="1"/>
</dbReference>
<evidence type="ECO:0000256" key="9">
    <source>
        <dbReference type="ARBA" id="ARBA00022691"/>
    </source>
</evidence>
<evidence type="ECO:0000256" key="4">
    <source>
        <dbReference type="ARBA" id="ARBA00013673"/>
    </source>
</evidence>
<protein>
    <recommendedName>
        <fullName evidence="4 12">Ribosomal RNA small subunit methyltransferase E</fullName>
        <ecNumber evidence="3 12">2.1.1.193</ecNumber>
    </recommendedName>
</protein>
<comment type="similarity">
    <text evidence="2 12">Belongs to the RNA methyltransferase RsmE family.</text>
</comment>
<dbReference type="InterPro" id="IPR006700">
    <property type="entry name" value="RsmE"/>
</dbReference>
<comment type="catalytic activity">
    <reaction evidence="11 12">
        <text>uridine(1498) in 16S rRNA + S-adenosyl-L-methionine = N(3)-methyluridine(1498) in 16S rRNA + S-adenosyl-L-homocysteine + H(+)</text>
        <dbReference type="Rhea" id="RHEA:42920"/>
        <dbReference type="Rhea" id="RHEA-COMP:10283"/>
        <dbReference type="Rhea" id="RHEA-COMP:10284"/>
        <dbReference type="ChEBI" id="CHEBI:15378"/>
        <dbReference type="ChEBI" id="CHEBI:57856"/>
        <dbReference type="ChEBI" id="CHEBI:59789"/>
        <dbReference type="ChEBI" id="CHEBI:65315"/>
        <dbReference type="ChEBI" id="CHEBI:74502"/>
        <dbReference type="EC" id="2.1.1.193"/>
    </reaction>
</comment>
<keyword evidence="7 12" id="KW-0489">Methyltransferase</keyword>
<comment type="caution">
    <text evidence="15">The sequence shown here is derived from an EMBL/GenBank/DDBJ whole genome shotgun (WGS) entry which is preliminary data.</text>
</comment>
<dbReference type="EMBL" id="SJDT01000003">
    <property type="protein sequence ID" value="TBW22006.1"/>
    <property type="molecule type" value="Genomic_DNA"/>
</dbReference>
<comment type="subcellular location">
    <subcellularLocation>
        <location evidence="1 12">Cytoplasm</location>
    </subcellularLocation>
</comment>
<reference evidence="15 16" key="1">
    <citation type="submission" date="2019-02" db="EMBL/GenBank/DDBJ databases">
        <title>Arcanobacterium bovis sp. nov., isolated from the milk of a cow with mastitis.</title>
        <authorList>
            <person name="Sammra O."/>
            <person name="Foster G."/>
            <person name="Hassan A."/>
            <person name="Alssahen M."/>
            <person name="Laemmler C."/>
            <person name="Borowiak M."/>
            <person name="Malorny B."/>
            <person name="Abdulmawjood A."/>
        </authorList>
    </citation>
    <scope>NUCLEOTIDE SEQUENCE [LARGE SCALE GENOMIC DNA]</scope>
    <source>
        <strain evidence="15 16">C605018/01/1</strain>
    </source>
</reference>
<evidence type="ECO:0000256" key="10">
    <source>
        <dbReference type="ARBA" id="ARBA00025699"/>
    </source>
</evidence>
<keyword evidence="16" id="KW-1185">Reference proteome</keyword>
<accession>A0A4Q9V0A0</accession>
<dbReference type="Proteomes" id="UP000293036">
    <property type="component" value="Unassembled WGS sequence"/>
</dbReference>
<dbReference type="InterPro" id="IPR029028">
    <property type="entry name" value="Alpha/beta_knot_MTases"/>
</dbReference>
<dbReference type="SUPFAM" id="SSF75217">
    <property type="entry name" value="alpha/beta knot"/>
    <property type="match status" value="1"/>
</dbReference>
<dbReference type="InterPro" id="IPR029026">
    <property type="entry name" value="tRNA_m1G_MTases_N"/>
</dbReference>
<dbReference type="InterPro" id="IPR046886">
    <property type="entry name" value="RsmE_MTase_dom"/>
</dbReference>
<dbReference type="NCBIfam" id="NF008693">
    <property type="entry name" value="PRK11713.2-3"/>
    <property type="match status" value="1"/>
</dbReference>
<evidence type="ECO:0000256" key="7">
    <source>
        <dbReference type="ARBA" id="ARBA00022603"/>
    </source>
</evidence>
<feature type="domain" description="Ribosomal RNA small subunit methyltransferase E methyltransferase" evidence="13">
    <location>
        <begin position="79"/>
        <end position="266"/>
    </location>
</feature>
<evidence type="ECO:0000259" key="14">
    <source>
        <dbReference type="Pfam" id="PF20260"/>
    </source>
</evidence>
<evidence type="ECO:0000256" key="2">
    <source>
        <dbReference type="ARBA" id="ARBA00005528"/>
    </source>
</evidence>
<evidence type="ECO:0000256" key="8">
    <source>
        <dbReference type="ARBA" id="ARBA00022679"/>
    </source>
</evidence>
<organism evidence="15 16">
    <name type="scientific">Arcanobacterium bovis</name>
    <dbReference type="NCBI Taxonomy" id="2529275"/>
    <lineage>
        <taxon>Bacteria</taxon>
        <taxon>Bacillati</taxon>
        <taxon>Actinomycetota</taxon>
        <taxon>Actinomycetes</taxon>
        <taxon>Actinomycetales</taxon>
        <taxon>Actinomycetaceae</taxon>
        <taxon>Arcanobacterium</taxon>
    </lineage>
</organism>
<dbReference type="InterPro" id="IPR015947">
    <property type="entry name" value="PUA-like_sf"/>
</dbReference>
<dbReference type="Gene3D" id="3.40.1280.10">
    <property type="match status" value="1"/>
</dbReference>
<evidence type="ECO:0000256" key="3">
    <source>
        <dbReference type="ARBA" id="ARBA00012328"/>
    </source>
</evidence>
<dbReference type="Gene3D" id="2.40.240.20">
    <property type="entry name" value="Hypothetical PUA domain-like, domain 1"/>
    <property type="match status" value="1"/>
</dbReference>
<sequence length="282" mass="30523">MTLPVYIDRNLQQPRVGDVVVLSGDEARHAATVRRTRCAERIDIVDGRGLRVTVEVDDVAKNQLSGTALEVKNEKAPDVRIILVQALAKGGRDEQAVETSTEFGVDEVVPWESQRAIVTWSQPGKASKGTAKWQLTADAAAKQSRRSYVPVVHDVVKSRELAAKIGQWVANDCWVLVCHEEARDSLVQHLRTLVFCQGEGSASDDSPEISATMASLPAQIVVIVGPEGGIAPEEIELFTGAGAQPVLLGEHVLRSATAGSWAIAVLRAFTDAQMWRSKVESN</sequence>
<evidence type="ECO:0000313" key="16">
    <source>
        <dbReference type="Proteomes" id="UP000293036"/>
    </source>
</evidence>
<evidence type="ECO:0000313" key="15">
    <source>
        <dbReference type="EMBL" id="TBW22006.1"/>
    </source>
</evidence>
<dbReference type="PANTHER" id="PTHR30027:SF3">
    <property type="entry name" value="16S RRNA (URACIL(1498)-N(3))-METHYLTRANSFERASE"/>
    <property type="match status" value="1"/>
</dbReference>
<dbReference type="GO" id="GO:0070042">
    <property type="term" value="F:rRNA (uridine-N3-)-methyltransferase activity"/>
    <property type="evidence" value="ECO:0007669"/>
    <property type="project" value="TreeGrafter"/>
</dbReference>
<evidence type="ECO:0000256" key="5">
    <source>
        <dbReference type="ARBA" id="ARBA00022490"/>
    </source>
</evidence>
<comment type="function">
    <text evidence="10 12">Specifically methylates the N3 position of the uracil ring of uridine 1498 (m3U1498) in 16S rRNA. Acts on the fully assembled 30S ribosomal subunit.</text>
</comment>
<dbReference type="OrthoDB" id="9808126at2"/>
<dbReference type="PIRSF" id="PIRSF015601">
    <property type="entry name" value="MTase_slr0722"/>
    <property type="match status" value="1"/>
</dbReference>
<evidence type="ECO:0000256" key="11">
    <source>
        <dbReference type="ARBA" id="ARBA00047944"/>
    </source>
</evidence>
<dbReference type="NCBIfam" id="TIGR00046">
    <property type="entry name" value="RsmE family RNA methyltransferase"/>
    <property type="match status" value="1"/>
</dbReference>